<comment type="pathway">
    <text evidence="2 13">Glycolipid biosynthesis; lipid IV(A) biosynthesis; lipid IV(A) from (3R)-3-hydroxytetradecanoyl-[acyl-carrier-protein] and UDP-N-acetyl-alpha-D-glucosamine: step 6/6.</text>
</comment>
<evidence type="ECO:0000256" key="5">
    <source>
        <dbReference type="ARBA" id="ARBA00022516"/>
    </source>
</evidence>
<keyword evidence="8 13" id="KW-0547">Nucleotide-binding</keyword>
<dbReference type="HAMAP" id="MF_00409">
    <property type="entry name" value="LpxK"/>
    <property type="match status" value="1"/>
</dbReference>
<keyword evidence="11 13" id="KW-0443">Lipid metabolism</keyword>
<dbReference type="GO" id="GO:0005524">
    <property type="term" value="F:ATP binding"/>
    <property type="evidence" value="ECO:0007669"/>
    <property type="project" value="UniProtKB-UniRule"/>
</dbReference>
<evidence type="ECO:0000313" key="14">
    <source>
        <dbReference type="EMBL" id="SKA62751.1"/>
    </source>
</evidence>
<evidence type="ECO:0000256" key="10">
    <source>
        <dbReference type="ARBA" id="ARBA00022840"/>
    </source>
</evidence>
<organism evidence="14 15">
    <name type="scientific">Desulfobaculum bizertense DSM 18034</name>
    <dbReference type="NCBI Taxonomy" id="1121442"/>
    <lineage>
        <taxon>Bacteria</taxon>
        <taxon>Pseudomonadati</taxon>
        <taxon>Thermodesulfobacteriota</taxon>
        <taxon>Desulfovibrionia</taxon>
        <taxon>Desulfovibrionales</taxon>
        <taxon>Desulfovibrionaceae</taxon>
        <taxon>Desulfobaculum</taxon>
    </lineage>
</organism>
<evidence type="ECO:0000256" key="7">
    <source>
        <dbReference type="ARBA" id="ARBA00022679"/>
    </source>
</evidence>
<dbReference type="OrthoDB" id="9766423at2"/>
<proteinExistence type="inferred from homology"/>
<dbReference type="GO" id="GO:0009244">
    <property type="term" value="P:lipopolysaccharide core region biosynthetic process"/>
    <property type="evidence" value="ECO:0007669"/>
    <property type="project" value="TreeGrafter"/>
</dbReference>
<evidence type="ECO:0000256" key="1">
    <source>
        <dbReference type="ARBA" id="ARBA00002274"/>
    </source>
</evidence>
<comment type="function">
    <text evidence="1 13">Transfers the gamma-phosphate of ATP to the 4'-position of a tetraacyldisaccharide 1-phosphate intermediate (termed DS-1-P) to form tetraacyldisaccharide 1,4'-bis-phosphate (lipid IVA).</text>
</comment>
<evidence type="ECO:0000256" key="8">
    <source>
        <dbReference type="ARBA" id="ARBA00022741"/>
    </source>
</evidence>
<dbReference type="InterPro" id="IPR027417">
    <property type="entry name" value="P-loop_NTPase"/>
</dbReference>
<evidence type="ECO:0000256" key="6">
    <source>
        <dbReference type="ARBA" id="ARBA00022556"/>
    </source>
</evidence>
<dbReference type="InterPro" id="IPR003758">
    <property type="entry name" value="LpxK"/>
</dbReference>
<keyword evidence="9 13" id="KW-0418">Kinase</keyword>
<keyword evidence="6 13" id="KW-0441">Lipid A biosynthesis</keyword>
<sequence length="365" mass="42073">MQKILLQIQRSLSPLLFLPAKIYAGVMRLRRRWYEKGKLESYRPQCPCVSIGNISWGGSGKTPLTEWLLRWAAHNGLAAAVLTRGYGAKPPTPHFLVEADSTPQEAGDEPLLLQRACPDSLIVVDPKRARAAQWTWQNYRPHLFLLDDGFQHLGIQRDLDLVLLRPKDFTDEWNICIPSGSWREDKSALTRSSAFLIKCTRDEYRALGPLIQARLAKYKKPVFQFSFRPLGVKRVDRADFGRDFGGKPYILVTGVGEPYQVIDTAEQLLGQRPALHLRFEDHHDYSQADWDSIHRQAERRGVEHILCTAKDAVKLARLETQNLWTFEHTLDFSESTFTELDFPEWWKQSWNSLVGKEDDIHPQER</sequence>
<dbReference type="RefSeq" id="WP_078683355.1">
    <property type="nucleotide sequence ID" value="NZ_FUYA01000001.1"/>
</dbReference>
<dbReference type="NCBIfam" id="TIGR00682">
    <property type="entry name" value="lpxK"/>
    <property type="match status" value="1"/>
</dbReference>
<evidence type="ECO:0000256" key="4">
    <source>
        <dbReference type="ARBA" id="ARBA00016436"/>
    </source>
</evidence>
<dbReference type="UniPathway" id="UPA00359">
    <property type="reaction ID" value="UER00482"/>
</dbReference>
<reference evidence="14 15" key="1">
    <citation type="submission" date="2017-02" db="EMBL/GenBank/DDBJ databases">
        <authorList>
            <person name="Peterson S.W."/>
        </authorList>
    </citation>
    <scope>NUCLEOTIDE SEQUENCE [LARGE SCALE GENOMIC DNA]</scope>
    <source>
        <strain evidence="14 15">DSM 18034</strain>
    </source>
</reference>
<evidence type="ECO:0000256" key="9">
    <source>
        <dbReference type="ARBA" id="ARBA00022777"/>
    </source>
</evidence>
<keyword evidence="5 13" id="KW-0444">Lipid biosynthesis</keyword>
<dbReference type="SUPFAM" id="SSF52540">
    <property type="entry name" value="P-loop containing nucleoside triphosphate hydrolases"/>
    <property type="match status" value="1"/>
</dbReference>
<name>A0A1T4VDX4_9BACT</name>
<comment type="catalytic activity">
    <reaction evidence="13">
        <text>a lipid A disaccharide + ATP = a lipid IVA + ADP + H(+)</text>
        <dbReference type="Rhea" id="RHEA:67840"/>
        <dbReference type="ChEBI" id="CHEBI:15378"/>
        <dbReference type="ChEBI" id="CHEBI:30616"/>
        <dbReference type="ChEBI" id="CHEBI:176343"/>
        <dbReference type="ChEBI" id="CHEBI:176425"/>
        <dbReference type="ChEBI" id="CHEBI:456216"/>
        <dbReference type="EC" id="2.7.1.130"/>
    </reaction>
</comment>
<evidence type="ECO:0000256" key="3">
    <source>
        <dbReference type="ARBA" id="ARBA00012071"/>
    </source>
</evidence>
<feature type="binding site" evidence="13">
    <location>
        <begin position="55"/>
        <end position="62"/>
    </location>
    <ligand>
        <name>ATP</name>
        <dbReference type="ChEBI" id="CHEBI:30616"/>
    </ligand>
</feature>
<dbReference type="EC" id="2.7.1.130" evidence="3 13"/>
<keyword evidence="15" id="KW-1185">Reference proteome</keyword>
<dbReference type="AlphaFoldDB" id="A0A1T4VDX4"/>
<dbReference type="EMBL" id="FUYA01000001">
    <property type="protein sequence ID" value="SKA62751.1"/>
    <property type="molecule type" value="Genomic_DNA"/>
</dbReference>
<evidence type="ECO:0000256" key="2">
    <source>
        <dbReference type="ARBA" id="ARBA00004870"/>
    </source>
</evidence>
<evidence type="ECO:0000256" key="13">
    <source>
        <dbReference type="HAMAP-Rule" id="MF_00409"/>
    </source>
</evidence>
<dbReference type="GO" id="GO:0009245">
    <property type="term" value="P:lipid A biosynthetic process"/>
    <property type="evidence" value="ECO:0007669"/>
    <property type="project" value="UniProtKB-UniRule"/>
</dbReference>
<dbReference type="GO" id="GO:0005886">
    <property type="term" value="C:plasma membrane"/>
    <property type="evidence" value="ECO:0007669"/>
    <property type="project" value="TreeGrafter"/>
</dbReference>
<keyword evidence="7 13" id="KW-0808">Transferase</keyword>
<evidence type="ECO:0000313" key="15">
    <source>
        <dbReference type="Proteomes" id="UP000189733"/>
    </source>
</evidence>
<evidence type="ECO:0000256" key="11">
    <source>
        <dbReference type="ARBA" id="ARBA00023098"/>
    </source>
</evidence>
<evidence type="ECO:0000256" key="12">
    <source>
        <dbReference type="ARBA" id="ARBA00029757"/>
    </source>
</evidence>
<dbReference type="PANTHER" id="PTHR42724">
    <property type="entry name" value="TETRAACYLDISACCHARIDE 4'-KINASE"/>
    <property type="match status" value="1"/>
</dbReference>
<dbReference type="PANTHER" id="PTHR42724:SF1">
    <property type="entry name" value="TETRAACYLDISACCHARIDE 4'-KINASE, MITOCHONDRIAL-RELATED"/>
    <property type="match status" value="1"/>
</dbReference>
<keyword evidence="10 13" id="KW-0067">ATP-binding</keyword>
<dbReference type="STRING" id="1121442.SAMN02745702_00018"/>
<dbReference type="Proteomes" id="UP000189733">
    <property type="component" value="Unassembled WGS sequence"/>
</dbReference>
<dbReference type="Pfam" id="PF02606">
    <property type="entry name" value="LpxK"/>
    <property type="match status" value="1"/>
</dbReference>
<accession>A0A1T4VDX4</accession>
<comment type="similarity">
    <text evidence="13">Belongs to the LpxK family.</text>
</comment>
<gene>
    <name evidence="13" type="primary">lpxK</name>
    <name evidence="14" type="ORF">SAMN02745702_00018</name>
</gene>
<dbReference type="GO" id="GO:0009029">
    <property type="term" value="F:lipid-A 4'-kinase activity"/>
    <property type="evidence" value="ECO:0007669"/>
    <property type="project" value="UniProtKB-UniRule"/>
</dbReference>
<protein>
    <recommendedName>
        <fullName evidence="4 13">Tetraacyldisaccharide 4'-kinase</fullName>
        <ecNumber evidence="3 13">2.7.1.130</ecNumber>
    </recommendedName>
    <alternativeName>
        <fullName evidence="12 13">Lipid A 4'-kinase</fullName>
    </alternativeName>
</protein>